<organism evidence="1 2">
    <name type="scientific">Trema orientale</name>
    <name type="common">Charcoal tree</name>
    <name type="synonym">Celtis orientalis</name>
    <dbReference type="NCBI Taxonomy" id="63057"/>
    <lineage>
        <taxon>Eukaryota</taxon>
        <taxon>Viridiplantae</taxon>
        <taxon>Streptophyta</taxon>
        <taxon>Embryophyta</taxon>
        <taxon>Tracheophyta</taxon>
        <taxon>Spermatophyta</taxon>
        <taxon>Magnoliopsida</taxon>
        <taxon>eudicotyledons</taxon>
        <taxon>Gunneridae</taxon>
        <taxon>Pentapetalae</taxon>
        <taxon>rosids</taxon>
        <taxon>fabids</taxon>
        <taxon>Rosales</taxon>
        <taxon>Cannabaceae</taxon>
        <taxon>Trema</taxon>
    </lineage>
</organism>
<evidence type="ECO:0000313" key="2">
    <source>
        <dbReference type="Proteomes" id="UP000237000"/>
    </source>
</evidence>
<dbReference type="InParanoid" id="A0A2P5FVY6"/>
<name>A0A2P5FVY6_TREOI</name>
<accession>A0A2P5FVY6</accession>
<keyword evidence="2" id="KW-1185">Reference proteome</keyword>
<dbReference type="EMBL" id="JXTC01000006">
    <property type="protein sequence ID" value="POO01952.1"/>
    <property type="molecule type" value="Genomic_DNA"/>
</dbReference>
<dbReference type="Proteomes" id="UP000237000">
    <property type="component" value="Unassembled WGS sequence"/>
</dbReference>
<protein>
    <submittedName>
        <fullName evidence="1">Uncharacterized protein</fullName>
    </submittedName>
</protein>
<dbReference type="AlphaFoldDB" id="A0A2P5FVY6"/>
<sequence>MTFVSMMFSLRTGRVDSDKWVINGPTDNDMFKVVRVCMERVRAVLSKKILGRFTPFFAECIVEKLNPVFKRVKVEG</sequence>
<gene>
    <name evidence="1" type="ORF">TorRG33x02_022440</name>
</gene>
<reference evidence="2" key="1">
    <citation type="submission" date="2016-06" db="EMBL/GenBank/DDBJ databases">
        <title>Parallel loss of symbiosis genes in relatives of nitrogen-fixing non-legume Parasponia.</title>
        <authorList>
            <person name="Van Velzen R."/>
            <person name="Holmer R."/>
            <person name="Bu F."/>
            <person name="Rutten L."/>
            <person name="Van Zeijl A."/>
            <person name="Liu W."/>
            <person name="Santuari L."/>
            <person name="Cao Q."/>
            <person name="Sharma T."/>
            <person name="Shen D."/>
            <person name="Roswanjaya Y."/>
            <person name="Wardhani T."/>
            <person name="Kalhor M.S."/>
            <person name="Jansen J."/>
            <person name="Van den Hoogen J."/>
            <person name="Gungor B."/>
            <person name="Hartog M."/>
            <person name="Hontelez J."/>
            <person name="Verver J."/>
            <person name="Yang W.-C."/>
            <person name="Schijlen E."/>
            <person name="Repin R."/>
            <person name="Schilthuizen M."/>
            <person name="Schranz E."/>
            <person name="Heidstra R."/>
            <person name="Miyata K."/>
            <person name="Fedorova E."/>
            <person name="Kohlen W."/>
            <person name="Bisseling T."/>
            <person name="Smit S."/>
            <person name="Geurts R."/>
        </authorList>
    </citation>
    <scope>NUCLEOTIDE SEQUENCE [LARGE SCALE GENOMIC DNA]</scope>
    <source>
        <strain evidence="2">cv. RG33-2</strain>
    </source>
</reference>
<proteinExistence type="predicted"/>
<evidence type="ECO:0000313" key="1">
    <source>
        <dbReference type="EMBL" id="POO01952.1"/>
    </source>
</evidence>
<comment type="caution">
    <text evidence="1">The sequence shown here is derived from an EMBL/GenBank/DDBJ whole genome shotgun (WGS) entry which is preliminary data.</text>
</comment>